<name>A0A5M6CTL1_9BACT</name>
<evidence type="ECO:0000313" key="2">
    <source>
        <dbReference type="EMBL" id="KAA5536509.1"/>
    </source>
</evidence>
<keyword evidence="1" id="KW-0472">Membrane</keyword>
<evidence type="ECO:0000313" key="3">
    <source>
        <dbReference type="Proteomes" id="UP000323632"/>
    </source>
</evidence>
<evidence type="ECO:0000256" key="1">
    <source>
        <dbReference type="SAM" id="Phobius"/>
    </source>
</evidence>
<dbReference type="AlphaFoldDB" id="A0A5M6CTL1"/>
<dbReference type="RefSeq" id="WP_150031086.1">
    <property type="nucleotide sequence ID" value="NZ_VWSH01000001.1"/>
</dbReference>
<sequence length="275" mass="31551">MKKKAEILEELTTLKSTLGNYEDEIQLFHVPEGYFEYLPGQILKNIKASQIETEFNLTIDKTVPYTVPTDYFEQFGNNVLQQIRKMQPVIEGKNQSFDDIGMMETYQLPDGFFASFEQNLYKKLGIQQDSDIEETETISPLLASLKDKTSYTAPHTYFNAIDFSEKIQRKTIERKVIEHPSVKSIKWARWAAAASIILIFFVGGFRFLSPDNTISSEAKFEKSLAQIPETQIREWLSNNIDETDINSLSASLLNSKDLKTKQALENITEDDIEAY</sequence>
<gene>
    <name evidence="2" type="ORF">F0919_02245</name>
</gene>
<accession>A0A5M6CTL1</accession>
<keyword evidence="1" id="KW-0812">Transmembrane</keyword>
<keyword evidence="1" id="KW-1133">Transmembrane helix</keyword>
<comment type="caution">
    <text evidence="2">The sequence shown here is derived from an EMBL/GenBank/DDBJ whole genome shotgun (WGS) entry which is preliminary data.</text>
</comment>
<proteinExistence type="predicted"/>
<keyword evidence="3" id="KW-1185">Reference proteome</keyword>
<feature type="transmembrane region" description="Helical" evidence="1">
    <location>
        <begin position="187"/>
        <end position="208"/>
    </location>
</feature>
<protein>
    <submittedName>
        <fullName evidence="2">Uncharacterized protein</fullName>
    </submittedName>
</protein>
<organism evidence="2 3">
    <name type="scientific">Taibaiella lutea</name>
    <dbReference type="NCBI Taxonomy" id="2608001"/>
    <lineage>
        <taxon>Bacteria</taxon>
        <taxon>Pseudomonadati</taxon>
        <taxon>Bacteroidota</taxon>
        <taxon>Chitinophagia</taxon>
        <taxon>Chitinophagales</taxon>
        <taxon>Chitinophagaceae</taxon>
        <taxon>Taibaiella</taxon>
    </lineage>
</organism>
<reference evidence="2 3" key="1">
    <citation type="submission" date="2019-09" db="EMBL/GenBank/DDBJ databases">
        <title>Genome sequence and assembly of Taibaiella sp.</title>
        <authorList>
            <person name="Chhetri G."/>
        </authorList>
    </citation>
    <scope>NUCLEOTIDE SEQUENCE [LARGE SCALE GENOMIC DNA]</scope>
    <source>
        <strain evidence="2 3">KVB11</strain>
    </source>
</reference>
<dbReference type="Proteomes" id="UP000323632">
    <property type="component" value="Unassembled WGS sequence"/>
</dbReference>
<dbReference type="EMBL" id="VWSH01000001">
    <property type="protein sequence ID" value="KAA5536509.1"/>
    <property type="molecule type" value="Genomic_DNA"/>
</dbReference>